<dbReference type="EMBL" id="JBHULC010000039">
    <property type="protein sequence ID" value="MFD2524062.1"/>
    <property type="molecule type" value="Genomic_DNA"/>
</dbReference>
<comment type="caution">
    <text evidence="1">The sequence shown here is derived from an EMBL/GenBank/DDBJ whole genome shotgun (WGS) entry which is preliminary data.</text>
</comment>
<organism evidence="1 2">
    <name type="scientific">Emticicia soli</name>
    <dbReference type="NCBI Taxonomy" id="2027878"/>
    <lineage>
        <taxon>Bacteria</taxon>
        <taxon>Pseudomonadati</taxon>
        <taxon>Bacteroidota</taxon>
        <taxon>Cytophagia</taxon>
        <taxon>Cytophagales</taxon>
        <taxon>Leadbetterellaceae</taxon>
        <taxon>Emticicia</taxon>
    </lineage>
</organism>
<gene>
    <name evidence="1" type="ORF">ACFSR2_24385</name>
</gene>
<protein>
    <recommendedName>
        <fullName evidence="3">Outer membrane protein beta-barrel domain-containing protein</fullName>
    </recommendedName>
</protein>
<keyword evidence="2" id="KW-1185">Reference proteome</keyword>
<name>A0ABW5JDB3_9BACT</name>
<proteinExistence type="predicted"/>
<evidence type="ECO:0000313" key="2">
    <source>
        <dbReference type="Proteomes" id="UP001597510"/>
    </source>
</evidence>
<evidence type="ECO:0000313" key="1">
    <source>
        <dbReference type="EMBL" id="MFD2524062.1"/>
    </source>
</evidence>
<dbReference type="RefSeq" id="WP_340238585.1">
    <property type="nucleotide sequence ID" value="NZ_JBBEWC010000010.1"/>
</dbReference>
<reference evidence="2" key="1">
    <citation type="journal article" date="2019" name="Int. J. Syst. Evol. Microbiol.">
        <title>The Global Catalogue of Microorganisms (GCM) 10K type strain sequencing project: providing services to taxonomists for standard genome sequencing and annotation.</title>
        <authorList>
            <consortium name="The Broad Institute Genomics Platform"/>
            <consortium name="The Broad Institute Genome Sequencing Center for Infectious Disease"/>
            <person name="Wu L."/>
            <person name="Ma J."/>
        </authorList>
    </citation>
    <scope>NUCLEOTIDE SEQUENCE [LARGE SCALE GENOMIC DNA]</scope>
    <source>
        <strain evidence="2">KCTC 52344</strain>
    </source>
</reference>
<dbReference type="Proteomes" id="UP001597510">
    <property type="component" value="Unassembled WGS sequence"/>
</dbReference>
<accession>A0ABW5JDB3</accession>
<evidence type="ECO:0008006" key="3">
    <source>
        <dbReference type="Google" id="ProtNLM"/>
    </source>
</evidence>
<sequence>MRPLFFLTTGLLLLIYINVQAQYKKSFQSRYNVGASLELLGISPLGSGNIEFMAFKRAKSFVNVQLGIGIISLPRDVFSFSQAITYNYWLNQGKNQRRKDCRPERKERRIEYFIELGVANFILAGIRPGQQLDYIFPVSGLRLHFPVNRKSVIFAKLRYMPLSNYAQQSNFGIALGTSL</sequence>